<accession>A0A8B6C4K3</accession>
<dbReference type="Proteomes" id="UP000596742">
    <property type="component" value="Unassembled WGS sequence"/>
</dbReference>
<reference evidence="2" key="1">
    <citation type="submission" date="2018-11" db="EMBL/GenBank/DDBJ databases">
        <authorList>
            <person name="Alioto T."/>
            <person name="Alioto T."/>
        </authorList>
    </citation>
    <scope>NUCLEOTIDE SEQUENCE</scope>
</reference>
<comment type="caution">
    <text evidence="2">The sequence shown here is derived from an EMBL/GenBank/DDBJ whole genome shotgun (WGS) entry which is preliminary data.</text>
</comment>
<dbReference type="AlphaFoldDB" id="A0A8B6C4K3"/>
<evidence type="ECO:0000313" key="3">
    <source>
        <dbReference type="Proteomes" id="UP000596742"/>
    </source>
</evidence>
<gene>
    <name evidence="2" type="ORF">MGAL_10B062086</name>
</gene>
<dbReference type="EMBL" id="UYJE01001139">
    <property type="protein sequence ID" value="VDH99372.1"/>
    <property type="molecule type" value="Genomic_DNA"/>
</dbReference>
<evidence type="ECO:0000256" key="1">
    <source>
        <dbReference type="SAM" id="MobiDB-lite"/>
    </source>
</evidence>
<feature type="region of interest" description="Disordered" evidence="1">
    <location>
        <begin position="1"/>
        <end position="40"/>
    </location>
</feature>
<protein>
    <submittedName>
        <fullName evidence="2">Uncharacterized protein</fullName>
    </submittedName>
</protein>
<feature type="compositionally biased region" description="Low complexity" evidence="1">
    <location>
        <begin position="1"/>
        <end position="15"/>
    </location>
</feature>
<sequence>MTRSSSSPPTIRSGSNKSLPVPSSFMTPSPAVDLSQHDTNHQFWDNLPELQMPLKRRIDTVEGGEEAANDLPGVEEPANTKEDELFVVVVVGTVLTSVPASDVHTSAPTAAGAGWLLSAAAPGTWFKADCWP</sequence>
<evidence type="ECO:0000313" key="2">
    <source>
        <dbReference type="EMBL" id="VDH99372.1"/>
    </source>
</evidence>
<organism evidence="2 3">
    <name type="scientific">Mytilus galloprovincialis</name>
    <name type="common">Mediterranean mussel</name>
    <dbReference type="NCBI Taxonomy" id="29158"/>
    <lineage>
        <taxon>Eukaryota</taxon>
        <taxon>Metazoa</taxon>
        <taxon>Spiralia</taxon>
        <taxon>Lophotrochozoa</taxon>
        <taxon>Mollusca</taxon>
        <taxon>Bivalvia</taxon>
        <taxon>Autobranchia</taxon>
        <taxon>Pteriomorphia</taxon>
        <taxon>Mytilida</taxon>
        <taxon>Mytiloidea</taxon>
        <taxon>Mytilidae</taxon>
        <taxon>Mytilinae</taxon>
        <taxon>Mytilus</taxon>
    </lineage>
</organism>
<name>A0A8B6C4K3_MYTGA</name>
<proteinExistence type="predicted"/>
<keyword evidence="3" id="KW-1185">Reference proteome</keyword>